<dbReference type="AlphaFoldDB" id="A0A9P0ZMA0"/>
<proteinExistence type="predicted"/>
<accession>A0A9P0ZMA0</accession>
<dbReference type="Proteomes" id="UP001152484">
    <property type="component" value="Unassembled WGS sequence"/>
</dbReference>
<name>A0A9P0ZMA0_CUSEU</name>
<keyword evidence="2" id="KW-1185">Reference proteome</keyword>
<dbReference type="EMBL" id="CAMAPE010000050">
    <property type="protein sequence ID" value="CAH9107288.1"/>
    <property type="molecule type" value="Genomic_DNA"/>
</dbReference>
<gene>
    <name evidence="1" type="ORF">CEURO_LOCUS17687</name>
</gene>
<comment type="caution">
    <text evidence="1">The sequence shown here is derived from an EMBL/GenBank/DDBJ whole genome shotgun (WGS) entry which is preliminary data.</text>
</comment>
<organism evidence="1 2">
    <name type="scientific">Cuscuta europaea</name>
    <name type="common">European dodder</name>
    <dbReference type="NCBI Taxonomy" id="41803"/>
    <lineage>
        <taxon>Eukaryota</taxon>
        <taxon>Viridiplantae</taxon>
        <taxon>Streptophyta</taxon>
        <taxon>Embryophyta</taxon>
        <taxon>Tracheophyta</taxon>
        <taxon>Spermatophyta</taxon>
        <taxon>Magnoliopsida</taxon>
        <taxon>eudicotyledons</taxon>
        <taxon>Gunneridae</taxon>
        <taxon>Pentapetalae</taxon>
        <taxon>asterids</taxon>
        <taxon>lamiids</taxon>
        <taxon>Solanales</taxon>
        <taxon>Convolvulaceae</taxon>
        <taxon>Cuscuteae</taxon>
        <taxon>Cuscuta</taxon>
        <taxon>Cuscuta subgen. Cuscuta</taxon>
    </lineage>
</organism>
<protein>
    <submittedName>
        <fullName evidence="1">Uncharacterized protein</fullName>
    </submittedName>
</protein>
<evidence type="ECO:0000313" key="1">
    <source>
        <dbReference type="EMBL" id="CAH9107288.1"/>
    </source>
</evidence>
<sequence>MREARELQKKLTNVAAVEMELRKKVEEADRAVVQALEWLSTPEGEVKLDEEGALCFQLGRYGMQKAIYEVLLGRDPSFTASSWGLPEPVVNLEASQVSPAS</sequence>
<evidence type="ECO:0000313" key="2">
    <source>
        <dbReference type="Proteomes" id="UP001152484"/>
    </source>
</evidence>
<reference evidence="1" key="1">
    <citation type="submission" date="2022-07" db="EMBL/GenBank/DDBJ databases">
        <authorList>
            <person name="Macas J."/>
            <person name="Novak P."/>
            <person name="Neumann P."/>
        </authorList>
    </citation>
    <scope>NUCLEOTIDE SEQUENCE</scope>
</reference>